<gene>
    <name evidence="3" type="ORF">U9M48_032838</name>
</gene>
<evidence type="ECO:0000313" key="3">
    <source>
        <dbReference type="EMBL" id="WVZ85985.1"/>
    </source>
</evidence>
<dbReference type="AlphaFoldDB" id="A0AAQ3U9F1"/>
<keyword evidence="4" id="KW-1185">Reference proteome</keyword>
<feature type="region of interest" description="Disordered" evidence="1">
    <location>
        <begin position="292"/>
        <end position="321"/>
    </location>
</feature>
<dbReference type="InterPro" id="IPR024752">
    <property type="entry name" value="Myb/SANT-like_dom"/>
</dbReference>
<name>A0AAQ3U9F1_PASNO</name>
<dbReference type="EMBL" id="CP144751">
    <property type="protein sequence ID" value="WVZ85985.1"/>
    <property type="molecule type" value="Genomic_DNA"/>
</dbReference>
<evidence type="ECO:0000259" key="2">
    <source>
        <dbReference type="Pfam" id="PF12776"/>
    </source>
</evidence>
<dbReference type="PANTHER" id="PTHR46934:SF5">
    <property type="entry name" value="OS04G0463600 PROTEIN"/>
    <property type="match status" value="1"/>
</dbReference>
<sequence>MGTDHGYETAGFHIQPTGRGEAGKGTIHRAALGEGGLRHARIRSSRLPALGPAPPPQGRRVFACGSSGLGAEGQMANRARWMMKYEKGLVDILHENNTTHYRTQNGWRTDGWRKIVNDFTVRYPEAKFSKMQIQEHETQLKKDYKLIKLILQRDGVSWDPSASMIRTTDEIWDEIIEDMPKARKYQSKSFPLLDSLELLFDGPIPEGGQNSPSIIPQNTVGNVDDGGNNISEVPGMSARPSGAINTSGDETWNNISLLQQTALEPQGAQGIDELDMLQNHTEEVLDRTHHGVGRRMQRADEQAQSSSCVEPQRDRRRKRKAPDIQQIMEAYLNFRMKQARVKEQRPKGSDQFAISNCIKALHTMPDLSDEIKLLASDVFKDAENREIFLSYEPRLRSLWLKREVGRLLSR</sequence>
<reference evidence="3 4" key="1">
    <citation type="submission" date="2024-02" db="EMBL/GenBank/DDBJ databases">
        <title>High-quality chromosome-scale genome assembly of Pensacola bahiagrass (Paspalum notatum Flugge var. saurae).</title>
        <authorList>
            <person name="Vega J.M."/>
            <person name="Podio M."/>
            <person name="Orjuela J."/>
            <person name="Siena L.A."/>
            <person name="Pessino S.C."/>
            <person name="Combes M.C."/>
            <person name="Mariac C."/>
            <person name="Albertini E."/>
            <person name="Pupilli F."/>
            <person name="Ortiz J.P.A."/>
            <person name="Leblanc O."/>
        </authorList>
    </citation>
    <scope>NUCLEOTIDE SEQUENCE [LARGE SCALE GENOMIC DNA]</scope>
    <source>
        <strain evidence="3">R1</strain>
        <tissue evidence="3">Leaf</tissue>
    </source>
</reference>
<dbReference type="Proteomes" id="UP001341281">
    <property type="component" value="Chromosome 07"/>
</dbReference>
<evidence type="ECO:0000313" key="4">
    <source>
        <dbReference type="Proteomes" id="UP001341281"/>
    </source>
</evidence>
<proteinExistence type="predicted"/>
<accession>A0AAQ3U9F1</accession>
<evidence type="ECO:0000256" key="1">
    <source>
        <dbReference type="SAM" id="MobiDB-lite"/>
    </source>
</evidence>
<dbReference type="PANTHER" id="PTHR46934">
    <property type="entry name" value="MYB_DNA-BIND_3 DOMAIN-CONTAINING PROTEIN-RELATED"/>
    <property type="match status" value="1"/>
</dbReference>
<feature type="region of interest" description="Disordered" evidence="1">
    <location>
        <begin position="1"/>
        <end position="24"/>
    </location>
</feature>
<organism evidence="3 4">
    <name type="scientific">Paspalum notatum var. saurae</name>
    <dbReference type="NCBI Taxonomy" id="547442"/>
    <lineage>
        <taxon>Eukaryota</taxon>
        <taxon>Viridiplantae</taxon>
        <taxon>Streptophyta</taxon>
        <taxon>Embryophyta</taxon>
        <taxon>Tracheophyta</taxon>
        <taxon>Spermatophyta</taxon>
        <taxon>Magnoliopsida</taxon>
        <taxon>Liliopsida</taxon>
        <taxon>Poales</taxon>
        <taxon>Poaceae</taxon>
        <taxon>PACMAD clade</taxon>
        <taxon>Panicoideae</taxon>
        <taxon>Andropogonodae</taxon>
        <taxon>Paspaleae</taxon>
        <taxon>Paspalinae</taxon>
        <taxon>Paspalum</taxon>
    </lineage>
</organism>
<feature type="domain" description="Myb/SANT-like" evidence="2">
    <location>
        <begin position="80"/>
        <end position="174"/>
    </location>
</feature>
<dbReference type="Pfam" id="PF12776">
    <property type="entry name" value="Myb_DNA-bind_3"/>
    <property type="match status" value="1"/>
</dbReference>
<protein>
    <recommendedName>
        <fullName evidence="2">Myb/SANT-like domain-containing protein</fullName>
    </recommendedName>
</protein>